<comment type="caution">
    <text evidence="1">The sequence shown here is derived from an EMBL/GenBank/DDBJ whole genome shotgun (WGS) entry which is preliminary data.</text>
</comment>
<protein>
    <submittedName>
        <fullName evidence="1">Uncharacterized protein</fullName>
    </submittedName>
</protein>
<sequence>MVRSKQGKKTPKFSMNKKMCEEPGCRWPYMPKAQVHGHAASYHCLQRSITWNGKKHDCTRDKTTGLFPCPCGDPAHARYDWQLVRNRFRNEAEGHQTDPNMYLDLQPQIDPCDSDEDLPKPGSSNPTLGLDHPSTSSVHYMDIEIEYSMDVYDNPSDDMISKCIEEHQRREELLLSPTSTFVLDVFTFPSVLIVSPAPAPVPVVASTSAPPVHPPEHNSLESSLYSRYGITPIDPISLNNIMTPMPQGARMDLARVKKATAEVEAYRDTVALVNQIHFDLYPVDLGDVHGYRLHPQNAQYHRDWYLLVPSASSALHIIRSGWGPSQEHVVDLAVRAGITIRTLAVDRCPIPPAFRTPPSDPIVARTGNIDWAAEYNNYKIPMLAGGILWCICKDFVLLEEPPIAWSDLVKGPSEGVIRNGRSLRTPFGTHWEDYLSDEEINVVIGMLPICKADNPQQIQ</sequence>
<proteinExistence type="predicted"/>
<evidence type="ECO:0000313" key="2">
    <source>
        <dbReference type="Proteomes" id="UP000790377"/>
    </source>
</evidence>
<name>A0ACB7ZVB8_9AGAM</name>
<evidence type="ECO:0000313" key="1">
    <source>
        <dbReference type="EMBL" id="KAH7905109.1"/>
    </source>
</evidence>
<reference evidence="1" key="1">
    <citation type="journal article" date="2021" name="New Phytol.">
        <title>Evolutionary innovations through gain and loss of genes in the ectomycorrhizal Boletales.</title>
        <authorList>
            <person name="Wu G."/>
            <person name="Miyauchi S."/>
            <person name="Morin E."/>
            <person name="Kuo A."/>
            <person name="Drula E."/>
            <person name="Varga T."/>
            <person name="Kohler A."/>
            <person name="Feng B."/>
            <person name="Cao Y."/>
            <person name="Lipzen A."/>
            <person name="Daum C."/>
            <person name="Hundley H."/>
            <person name="Pangilinan J."/>
            <person name="Johnson J."/>
            <person name="Barry K."/>
            <person name="LaButti K."/>
            <person name="Ng V."/>
            <person name="Ahrendt S."/>
            <person name="Min B."/>
            <person name="Choi I.G."/>
            <person name="Park H."/>
            <person name="Plett J.M."/>
            <person name="Magnuson J."/>
            <person name="Spatafora J.W."/>
            <person name="Nagy L.G."/>
            <person name="Henrissat B."/>
            <person name="Grigoriev I.V."/>
            <person name="Yang Z.L."/>
            <person name="Xu J."/>
            <person name="Martin F.M."/>
        </authorList>
    </citation>
    <scope>NUCLEOTIDE SEQUENCE</scope>
    <source>
        <strain evidence="1">ATCC 28755</strain>
    </source>
</reference>
<dbReference type="Proteomes" id="UP000790377">
    <property type="component" value="Unassembled WGS sequence"/>
</dbReference>
<dbReference type="EMBL" id="MU268270">
    <property type="protein sequence ID" value="KAH7905109.1"/>
    <property type="molecule type" value="Genomic_DNA"/>
</dbReference>
<accession>A0ACB7ZVB8</accession>
<keyword evidence="2" id="KW-1185">Reference proteome</keyword>
<organism evidence="1 2">
    <name type="scientific">Hygrophoropsis aurantiaca</name>
    <dbReference type="NCBI Taxonomy" id="72124"/>
    <lineage>
        <taxon>Eukaryota</taxon>
        <taxon>Fungi</taxon>
        <taxon>Dikarya</taxon>
        <taxon>Basidiomycota</taxon>
        <taxon>Agaricomycotina</taxon>
        <taxon>Agaricomycetes</taxon>
        <taxon>Agaricomycetidae</taxon>
        <taxon>Boletales</taxon>
        <taxon>Coniophorineae</taxon>
        <taxon>Hygrophoropsidaceae</taxon>
        <taxon>Hygrophoropsis</taxon>
    </lineage>
</organism>
<gene>
    <name evidence="1" type="ORF">BJ138DRAFT_1118773</name>
</gene>